<evidence type="ECO:0000313" key="3">
    <source>
        <dbReference type="Proteomes" id="UP001203423"/>
    </source>
</evidence>
<dbReference type="Pfam" id="PF09948">
    <property type="entry name" value="PpoB2"/>
    <property type="match status" value="1"/>
</dbReference>
<keyword evidence="1" id="KW-0812">Transmembrane</keyword>
<sequence length="269" mass="30215">MNNSSKIDTPNGINIRPSSNLIKVVLASIVILAWIVLWWLEQSQYGSMFHRHPEEGGHAHHAHVSAWFSSITFLIGWLLMTIAMMLPTTVPLINLFCRMVSPRIEARFLVVLLLAGYLLSWLAFGFAALGLIWTIEQILANNSLQQVWAWSAGLFLLAGAFQFSKLKYACLEMCRTPLGFIFSHWHGKRELFEAFNIGWQHGIFCVGCCWALMLLMFAVSTASLGWMLLLAFVMAIEKNAPWGGKLSRPLGLVLIIIAIGIVSFNFSSW</sequence>
<dbReference type="EMBL" id="JAKIKS010000062">
    <property type="protein sequence ID" value="MCL1125828.1"/>
    <property type="molecule type" value="Genomic_DNA"/>
</dbReference>
<dbReference type="RefSeq" id="WP_248941162.1">
    <property type="nucleotide sequence ID" value="NZ_JAKIKS010000062.1"/>
</dbReference>
<keyword evidence="1" id="KW-0472">Membrane</keyword>
<gene>
    <name evidence="2" type="ORF">L2764_15455</name>
</gene>
<keyword evidence="1" id="KW-1133">Transmembrane helix</keyword>
<dbReference type="InterPro" id="IPR018688">
    <property type="entry name" value="PpoB2-like"/>
</dbReference>
<feature type="transmembrane region" description="Helical" evidence="1">
    <location>
        <begin position="21"/>
        <end position="40"/>
    </location>
</feature>
<comment type="caution">
    <text evidence="2">The sequence shown here is derived from an EMBL/GenBank/DDBJ whole genome shotgun (WGS) entry which is preliminary data.</text>
</comment>
<evidence type="ECO:0000256" key="1">
    <source>
        <dbReference type="SAM" id="Phobius"/>
    </source>
</evidence>
<proteinExistence type="predicted"/>
<protein>
    <submittedName>
        <fullName evidence="2">DUF2182 domain-containing protein</fullName>
    </submittedName>
</protein>
<dbReference type="Proteomes" id="UP001203423">
    <property type="component" value="Unassembled WGS sequence"/>
</dbReference>
<feature type="transmembrane region" description="Helical" evidence="1">
    <location>
        <begin position="74"/>
        <end position="96"/>
    </location>
</feature>
<feature type="transmembrane region" description="Helical" evidence="1">
    <location>
        <begin position="147"/>
        <end position="163"/>
    </location>
</feature>
<evidence type="ECO:0000313" key="2">
    <source>
        <dbReference type="EMBL" id="MCL1125828.1"/>
    </source>
</evidence>
<keyword evidence="3" id="KW-1185">Reference proteome</keyword>
<feature type="transmembrane region" description="Helical" evidence="1">
    <location>
        <begin position="203"/>
        <end position="236"/>
    </location>
</feature>
<name>A0ABT0LDQ3_9GAMM</name>
<reference evidence="2 3" key="1">
    <citation type="submission" date="2022-01" db="EMBL/GenBank/DDBJ databases">
        <title>Whole genome-based taxonomy of the Shewanellaceae.</title>
        <authorList>
            <person name="Martin-Rodriguez A.J."/>
        </authorList>
    </citation>
    <scope>NUCLEOTIDE SEQUENCE [LARGE SCALE GENOMIC DNA]</scope>
    <source>
        <strain evidence="2 3">DSM 17177</strain>
    </source>
</reference>
<organism evidence="2 3">
    <name type="scientific">Shewanella surugensis</name>
    <dbReference type="NCBI Taxonomy" id="212020"/>
    <lineage>
        <taxon>Bacteria</taxon>
        <taxon>Pseudomonadati</taxon>
        <taxon>Pseudomonadota</taxon>
        <taxon>Gammaproteobacteria</taxon>
        <taxon>Alteromonadales</taxon>
        <taxon>Shewanellaceae</taxon>
        <taxon>Shewanella</taxon>
    </lineage>
</organism>
<accession>A0ABT0LDQ3</accession>
<feature type="transmembrane region" description="Helical" evidence="1">
    <location>
        <begin position="248"/>
        <end position="266"/>
    </location>
</feature>
<feature type="transmembrane region" description="Helical" evidence="1">
    <location>
        <begin position="108"/>
        <end position="135"/>
    </location>
</feature>